<dbReference type="WBParaSite" id="HPBE_0001252301-mRNA-1">
    <property type="protein sequence ID" value="HPBE_0001252301-mRNA-1"/>
    <property type="gene ID" value="HPBE_0001252301"/>
</dbReference>
<reference evidence="1 2" key="1">
    <citation type="submission" date="2018-11" db="EMBL/GenBank/DDBJ databases">
        <authorList>
            <consortium name="Pathogen Informatics"/>
        </authorList>
    </citation>
    <scope>NUCLEOTIDE SEQUENCE [LARGE SCALE GENOMIC DNA]</scope>
</reference>
<accession>A0A3P8D8G7</accession>
<dbReference type="Proteomes" id="UP000050761">
    <property type="component" value="Unassembled WGS sequence"/>
</dbReference>
<dbReference type="AlphaFoldDB" id="A0A183FVX1"/>
<evidence type="ECO:0000313" key="2">
    <source>
        <dbReference type="Proteomes" id="UP000050761"/>
    </source>
</evidence>
<organism evidence="2 3">
    <name type="scientific">Heligmosomoides polygyrus</name>
    <name type="common">Parasitic roundworm</name>
    <dbReference type="NCBI Taxonomy" id="6339"/>
    <lineage>
        <taxon>Eukaryota</taxon>
        <taxon>Metazoa</taxon>
        <taxon>Ecdysozoa</taxon>
        <taxon>Nematoda</taxon>
        <taxon>Chromadorea</taxon>
        <taxon>Rhabditida</taxon>
        <taxon>Rhabditina</taxon>
        <taxon>Rhabditomorpha</taxon>
        <taxon>Strongyloidea</taxon>
        <taxon>Heligmosomidae</taxon>
        <taxon>Heligmosomoides</taxon>
    </lineage>
</organism>
<sequence>HNNKGNPETVNGAIRHADEADRLAGQQDGTKFYDQDDGFLQDPVATRNNGSVAVTQVLRLLLILPGPLPENVIKGLASSSLTRRQEQAVLPVQGILLTSIYSSIRILVWNPRYKFETLIMGISHTYLRYSTRLQIHLSFLILFLSK</sequence>
<protein>
    <submittedName>
        <fullName evidence="3">Kinesin motor domain-containing protein</fullName>
    </submittedName>
</protein>
<reference evidence="3" key="2">
    <citation type="submission" date="2019-09" db="UniProtKB">
        <authorList>
            <consortium name="WormBaseParasite"/>
        </authorList>
    </citation>
    <scope>IDENTIFICATION</scope>
</reference>
<name>A0A183FVX1_HELPZ</name>
<keyword evidence="2" id="KW-1185">Reference proteome</keyword>
<evidence type="ECO:0000313" key="1">
    <source>
        <dbReference type="EMBL" id="VDO92542.1"/>
    </source>
</evidence>
<proteinExistence type="predicted"/>
<evidence type="ECO:0000313" key="3">
    <source>
        <dbReference type="WBParaSite" id="HPBE_0001252301-mRNA-1"/>
    </source>
</evidence>
<dbReference type="EMBL" id="UZAH01027536">
    <property type="protein sequence ID" value="VDO92542.1"/>
    <property type="molecule type" value="Genomic_DNA"/>
</dbReference>
<accession>A0A183FVX1</accession>
<gene>
    <name evidence="1" type="ORF">HPBE_LOCUS12524</name>
</gene>